<evidence type="ECO:0000259" key="4">
    <source>
        <dbReference type="PROSITE" id="PS50006"/>
    </source>
</evidence>
<dbReference type="SUPFAM" id="SSF49879">
    <property type="entry name" value="SMAD/FHA domain"/>
    <property type="match status" value="1"/>
</dbReference>
<proteinExistence type="predicted"/>
<dbReference type="RefSeq" id="WP_425345264.1">
    <property type="nucleotide sequence ID" value="NZ_JBGUBD010000004.1"/>
</dbReference>
<gene>
    <name evidence="5" type="ORF">ACERK3_08540</name>
</gene>
<feature type="repeat" description="ANK" evidence="3">
    <location>
        <begin position="75"/>
        <end position="107"/>
    </location>
</feature>
<protein>
    <submittedName>
        <fullName evidence="5">Ankyrin repeat domain-containing protein</fullName>
    </submittedName>
</protein>
<dbReference type="SMART" id="SM00240">
    <property type="entry name" value="FHA"/>
    <property type="match status" value="1"/>
</dbReference>
<evidence type="ECO:0000313" key="6">
    <source>
        <dbReference type="Proteomes" id="UP001575105"/>
    </source>
</evidence>
<feature type="repeat" description="ANK" evidence="3">
    <location>
        <begin position="43"/>
        <end position="75"/>
    </location>
</feature>
<dbReference type="CDD" id="cd00060">
    <property type="entry name" value="FHA"/>
    <property type="match status" value="1"/>
</dbReference>
<dbReference type="PROSITE" id="PS50006">
    <property type="entry name" value="FHA_DOMAIN"/>
    <property type="match status" value="1"/>
</dbReference>
<feature type="repeat" description="ANK" evidence="3">
    <location>
        <begin position="190"/>
        <end position="225"/>
    </location>
</feature>
<dbReference type="InterPro" id="IPR002110">
    <property type="entry name" value="Ankyrin_rpt"/>
</dbReference>
<evidence type="ECO:0000256" key="3">
    <source>
        <dbReference type="PROSITE-ProRule" id="PRU00023"/>
    </source>
</evidence>
<evidence type="ECO:0000313" key="5">
    <source>
        <dbReference type="EMBL" id="MFA9478342.1"/>
    </source>
</evidence>
<accession>A0ABV4U4T3</accession>
<dbReference type="PRINTS" id="PR01415">
    <property type="entry name" value="ANKYRIN"/>
</dbReference>
<dbReference type="Pfam" id="PF00498">
    <property type="entry name" value="FHA"/>
    <property type="match status" value="1"/>
</dbReference>
<feature type="repeat" description="ANK" evidence="3">
    <location>
        <begin position="108"/>
        <end position="140"/>
    </location>
</feature>
<sequence>MRFWEALLAEDVNQVRDFLQSDASLAQACAPYKLCRREPDLTDQMTPLHAAAGRGWAQQVKLLLVAGADVDAEADGATPLHEAAEGGHQEVVELLLFRQANVYATDSSGRTALHRAAMAGHDDVANLLLDNGARLEATDDEGNTVLHCLAAGGCETAVKRVLESDVETDPCNTTHQRTPLHLVVVHADHTTASRLHPAQRHQRARMERSARLLIEHGADVNAVDAGGNTPLDLFNYLEGDNENDPLVRLLRKHGGRWMRYQHRHAHANVNANANGASSNGSRMSFDEQPQVDQAVLAHDSHNSRMGTTSGSMAARSAMGFVGDPIPLDTGSVIIGRNPDCDVRYRSRTLSRKHAQITFEQGSYMIKDLGSHNGVIINGRKVHAPHLLSPGETITLGTYEFEFDGENLLPLREELSENELRAELKR</sequence>
<keyword evidence="6" id="KW-1185">Reference proteome</keyword>
<dbReference type="PROSITE" id="PS50297">
    <property type="entry name" value="ANK_REP_REGION"/>
    <property type="match status" value="3"/>
</dbReference>
<organism evidence="5 6">
    <name type="scientific">Natronomicrosphaera hydrolytica</name>
    <dbReference type="NCBI Taxonomy" id="3242702"/>
    <lineage>
        <taxon>Bacteria</taxon>
        <taxon>Pseudomonadati</taxon>
        <taxon>Planctomycetota</taxon>
        <taxon>Phycisphaerae</taxon>
        <taxon>Phycisphaerales</taxon>
        <taxon>Phycisphaeraceae</taxon>
        <taxon>Natronomicrosphaera</taxon>
    </lineage>
</organism>
<dbReference type="EMBL" id="JBGUBD010000004">
    <property type="protein sequence ID" value="MFA9478342.1"/>
    <property type="molecule type" value="Genomic_DNA"/>
</dbReference>
<dbReference type="PANTHER" id="PTHR24126:SF14">
    <property type="entry name" value="ANK_REP_REGION DOMAIN-CONTAINING PROTEIN"/>
    <property type="match status" value="1"/>
</dbReference>
<comment type="caution">
    <text evidence="5">The sequence shown here is derived from an EMBL/GenBank/DDBJ whole genome shotgun (WGS) entry which is preliminary data.</text>
</comment>
<dbReference type="InterPro" id="IPR000253">
    <property type="entry name" value="FHA_dom"/>
</dbReference>
<evidence type="ECO:0000256" key="2">
    <source>
        <dbReference type="ARBA" id="ARBA00023043"/>
    </source>
</evidence>
<reference evidence="5 6" key="1">
    <citation type="submission" date="2024-08" db="EMBL/GenBank/DDBJ databases">
        <title>Whole-genome sequencing of halo(alkali)philic microorganisms from hypersaline lakes.</title>
        <authorList>
            <person name="Sorokin D.Y."/>
            <person name="Merkel A.Y."/>
            <person name="Messina E."/>
            <person name="Yakimov M."/>
        </authorList>
    </citation>
    <scope>NUCLEOTIDE SEQUENCE [LARGE SCALE GENOMIC DNA]</scope>
    <source>
        <strain evidence="5 6">AB-hyl4</strain>
    </source>
</reference>
<keyword evidence="1" id="KW-0677">Repeat</keyword>
<keyword evidence="2 3" id="KW-0040">ANK repeat</keyword>
<dbReference type="Pfam" id="PF12796">
    <property type="entry name" value="Ank_2"/>
    <property type="match status" value="2"/>
</dbReference>
<dbReference type="InterPro" id="IPR008984">
    <property type="entry name" value="SMAD_FHA_dom_sf"/>
</dbReference>
<feature type="domain" description="FHA" evidence="4">
    <location>
        <begin position="332"/>
        <end position="381"/>
    </location>
</feature>
<dbReference type="PROSITE" id="PS50088">
    <property type="entry name" value="ANK_REPEAT"/>
    <property type="match status" value="4"/>
</dbReference>
<evidence type="ECO:0000256" key="1">
    <source>
        <dbReference type="ARBA" id="ARBA00022737"/>
    </source>
</evidence>
<dbReference type="Proteomes" id="UP001575105">
    <property type="component" value="Unassembled WGS sequence"/>
</dbReference>
<dbReference type="Gene3D" id="2.60.200.20">
    <property type="match status" value="1"/>
</dbReference>
<dbReference type="InterPro" id="IPR036770">
    <property type="entry name" value="Ankyrin_rpt-contain_sf"/>
</dbReference>
<name>A0ABV4U4T3_9BACT</name>
<dbReference type="SUPFAM" id="SSF48403">
    <property type="entry name" value="Ankyrin repeat"/>
    <property type="match status" value="1"/>
</dbReference>
<dbReference type="PANTHER" id="PTHR24126">
    <property type="entry name" value="ANKYRIN REPEAT, PH AND SEC7 DOMAIN CONTAINING PROTEIN SECG-RELATED"/>
    <property type="match status" value="1"/>
</dbReference>
<dbReference type="Gene3D" id="1.25.40.20">
    <property type="entry name" value="Ankyrin repeat-containing domain"/>
    <property type="match status" value="3"/>
</dbReference>
<dbReference type="SMART" id="SM00248">
    <property type="entry name" value="ANK"/>
    <property type="match status" value="6"/>
</dbReference>